<reference evidence="1 2" key="1">
    <citation type="submission" date="2023-02" db="EMBL/GenBank/DDBJ databases">
        <title>LHISI_Scaffold_Assembly.</title>
        <authorList>
            <person name="Stuart O.P."/>
            <person name="Cleave R."/>
            <person name="Magrath M.J.L."/>
            <person name="Mikheyev A.S."/>
        </authorList>
    </citation>
    <scope>NUCLEOTIDE SEQUENCE [LARGE SCALE GENOMIC DNA]</scope>
    <source>
        <strain evidence="1">Daus_M_001</strain>
        <tissue evidence="1">Leg muscle</tissue>
    </source>
</reference>
<dbReference type="Proteomes" id="UP001159363">
    <property type="component" value="Chromosome 3"/>
</dbReference>
<organism evidence="1 2">
    <name type="scientific">Dryococelus australis</name>
    <dbReference type="NCBI Taxonomy" id="614101"/>
    <lineage>
        <taxon>Eukaryota</taxon>
        <taxon>Metazoa</taxon>
        <taxon>Ecdysozoa</taxon>
        <taxon>Arthropoda</taxon>
        <taxon>Hexapoda</taxon>
        <taxon>Insecta</taxon>
        <taxon>Pterygota</taxon>
        <taxon>Neoptera</taxon>
        <taxon>Polyneoptera</taxon>
        <taxon>Phasmatodea</taxon>
        <taxon>Verophasmatodea</taxon>
        <taxon>Anareolatae</taxon>
        <taxon>Phasmatidae</taxon>
        <taxon>Eurycanthinae</taxon>
        <taxon>Dryococelus</taxon>
    </lineage>
</organism>
<accession>A0ABQ9I0Q8</accession>
<proteinExistence type="predicted"/>
<evidence type="ECO:0000313" key="2">
    <source>
        <dbReference type="Proteomes" id="UP001159363"/>
    </source>
</evidence>
<dbReference type="PANTHER" id="PTHR37162:SF11">
    <property type="match status" value="1"/>
</dbReference>
<evidence type="ECO:0000313" key="1">
    <source>
        <dbReference type="EMBL" id="KAJ8890208.1"/>
    </source>
</evidence>
<keyword evidence="2" id="KW-1185">Reference proteome</keyword>
<dbReference type="EMBL" id="JARBHB010000003">
    <property type="protein sequence ID" value="KAJ8890208.1"/>
    <property type="molecule type" value="Genomic_DNA"/>
</dbReference>
<name>A0ABQ9I0Q8_9NEOP</name>
<protein>
    <submittedName>
        <fullName evidence="1">Uncharacterized protein</fullName>
    </submittedName>
</protein>
<gene>
    <name evidence="1" type="ORF">PR048_009716</name>
</gene>
<dbReference type="PANTHER" id="PTHR37162">
    <property type="entry name" value="HAT FAMILY DIMERISATION DOMAINCONTAINING PROTEIN-RELATED"/>
    <property type="match status" value="1"/>
</dbReference>
<sequence>MSYGMSVIVEETTSFTGDGSRFVKRNYLNQKVESANEPVVTPSVESPPTLNPRKLKCGLQTFFVKENITTKQKYFGVYNVSVHSSMSAAKISVVFPAAMFPDSQIAKGIALERAKMTHTIFYRLGPYFQLQVRNDVSDSDCFAVSFDESLTKITQTQQMALVVRYWSKDKIKVVSRYLGLFKLHQYLDDPVILDISTCGLHSLHNAFKIAVKSAGWNIIAFLRAIHDVFKNTPSRRIHWLQNIEVANRAQNIVNHFQECVKVATREKKEPVSASYHLMCLEDKMLGPRLAFFKVLASEVEQYLTAFQSEKPMALFLYGDLLLLVSNIVSRFVKKNKSAIRRVVDSNPKEIFLFKRDCLKCLQAFCNKMLNRSRLTFTLTRGLSFCDRNVISKKRRNYFKETERICADRVKQNSKSLCLNTIFIEKMNNTQEKHD</sequence>
<comment type="caution">
    <text evidence="1">The sequence shown here is derived from an EMBL/GenBank/DDBJ whole genome shotgun (WGS) entry which is preliminary data.</text>
</comment>